<dbReference type="GO" id="GO:0004112">
    <property type="term" value="F:cyclic-nucleotide phosphodiesterase activity"/>
    <property type="evidence" value="ECO:0007669"/>
    <property type="project" value="InterPro"/>
</dbReference>
<proteinExistence type="predicted"/>
<keyword evidence="2" id="KW-1185">Reference proteome</keyword>
<dbReference type="AlphaFoldDB" id="A0A804QSC9"/>
<reference evidence="1" key="2">
    <citation type="submission" date="2019-07" db="EMBL/GenBank/DDBJ databases">
        <authorList>
            <person name="Seetharam A."/>
            <person name="Woodhouse M."/>
            <person name="Cannon E."/>
        </authorList>
    </citation>
    <scope>NUCLEOTIDE SEQUENCE [LARGE SCALE GENOMIC DNA]</scope>
    <source>
        <strain evidence="1">cv. B73</strain>
    </source>
</reference>
<dbReference type="InterPro" id="IPR012386">
    <property type="entry name" value="Cyclic-nucl_3Pdiesterase"/>
</dbReference>
<dbReference type="PANTHER" id="PTHR28141:SF1">
    <property type="entry name" value="2',3'-CYCLIC-NUCLEOTIDE 3'-PHOSPHODIESTERASE"/>
    <property type="match status" value="1"/>
</dbReference>
<dbReference type="PANTHER" id="PTHR28141">
    <property type="entry name" value="2',3'-CYCLIC-NUCLEOTIDE 3'-PHOSPHODIESTERASE"/>
    <property type="match status" value="1"/>
</dbReference>
<dbReference type="Proteomes" id="UP000007305">
    <property type="component" value="Chromosome 8"/>
</dbReference>
<dbReference type="EnsemblPlants" id="Zm00001eb353240_T001">
    <property type="protein sequence ID" value="Zm00001eb353240_P001"/>
    <property type="gene ID" value="Zm00001eb353240"/>
</dbReference>
<sequence>MPHGGPPPRAALVGRAAPPSSSSRLEAVEVLPAGVQPYTVRVTGLARGSFFYQCVCVYLLLEPTPEEVGASDHCCADFGYRRKTHSYMETLQMMMMN</sequence>
<name>A0A804QSC9_MAIZE</name>
<dbReference type="InParanoid" id="A0A804QSC9"/>
<dbReference type="Gene3D" id="3.90.1140.10">
    <property type="entry name" value="Cyclic phosphodiesterase"/>
    <property type="match status" value="1"/>
</dbReference>
<protein>
    <submittedName>
        <fullName evidence="1">Uncharacterized protein</fullName>
    </submittedName>
</protein>
<evidence type="ECO:0000313" key="2">
    <source>
        <dbReference type="Proteomes" id="UP000007305"/>
    </source>
</evidence>
<evidence type="ECO:0000313" key="1">
    <source>
        <dbReference type="EnsemblPlants" id="Zm00001eb353240_P001"/>
    </source>
</evidence>
<organism evidence="1 2">
    <name type="scientific">Zea mays</name>
    <name type="common">Maize</name>
    <dbReference type="NCBI Taxonomy" id="4577"/>
    <lineage>
        <taxon>Eukaryota</taxon>
        <taxon>Viridiplantae</taxon>
        <taxon>Streptophyta</taxon>
        <taxon>Embryophyta</taxon>
        <taxon>Tracheophyta</taxon>
        <taxon>Spermatophyta</taxon>
        <taxon>Magnoliopsida</taxon>
        <taxon>Liliopsida</taxon>
        <taxon>Poales</taxon>
        <taxon>Poaceae</taxon>
        <taxon>PACMAD clade</taxon>
        <taxon>Panicoideae</taxon>
        <taxon>Andropogonodae</taxon>
        <taxon>Andropogoneae</taxon>
        <taxon>Tripsacinae</taxon>
        <taxon>Zea</taxon>
    </lineage>
</organism>
<reference evidence="2" key="1">
    <citation type="journal article" date="2009" name="Science">
        <title>The B73 maize genome: complexity, diversity, and dynamics.</title>
        <authorList>
            <person name="Schnable P.S."/>
            <person name="Ware D."/>
            <person name="Fulton R.S."/>
            <person name="Stein J.C."/>
            <person name="Wei F."/>
            <person name="Pasternak S."/>
            <person name="Liang C."/>
            <person name="Zhang J."/>
            <person name="Fulton L."/>
            <person name="Graves T.A."/>
            <person name="Minx P."/>
            <person name="Reily A.D."/>
            <person name="Courtney L."/>
            <person name="Kruchowski S.S."/>
            <person name="Tomlinson C."/>
            <person name="Strong C."/>
            <person name="Delehaunty K."/>
            <person name="Fronick C."/>
            <person name="Courtney B."/>
            <person name="Rock S.M."/>
            <person name="Belter E."/>
            <person name="Du F."/>
            <person name="Kim K."/>
            <person name="Abbott R.M."/>
            <person name="Cotton M."/>
            <person name="Levy A."/>
            <person name="Marchetto P."/>
            <person name="Ochoa K."/>
            <person name="Jackson S.M."/>
            <person name="Gillam B."/>
            <person name="Chen W."/>
            <person name="Yan L."/>
            <person name="Higginbotham J."/>
            <person name="Cardenas M."/>
            <person name="Waligorski J."/>
            <person name="Applebaum E."/>
            <person name="Phelps L."/>
            <person name="Falcone J."/>
            <person name="Kanchi K."/>
            <person name="Thane T."/>
            <person name="Scimone A."/>
            <person name="Thane N."/>
            <person name="Henke J."/>
            <person name="Wang T."/>
            <person name="Ruppert J."/>
            <person name="Shah N."/>
            <person name="Rotter K."/>
            <person name="Hodges J."/>
            <person name="Ingenthron E."/>
            <person name="Cordes M."/>
            <person name="Kohlberg S."/>
            <person name="Sgro J."/>
            <person name="Delgado B."/>
            <person name="Mead K."/>
            <person name="Chinwalla A."/>
            <person name="Leonard S."/>
            <person name="Crouse K."/>
            <person name="Collura K."/>
            <person name="Kudrna D."/>
            <person name="Currie J."/>
            <person name="He R."/>
            <person name="Angelova A."/>
            <person name="Rajasekar S."/>
            <person name="Mueller T."/>
            <person name="Lomeli R."/>
            <person name="Scara G."/>
            <person name="Ko A."/>
            <person name="Delaney K."/>
            <person name="Wissotski M."/>
            <person name="Lopez G."/>
            <person name="Campos D."/>
            <person name="Braidotti M."/>
            <person name="Ashley E."/>
            <person name="Golser W."/>
            <person name="Kim H."/>
            <person name="Lee S."/>
            <person name="Lin J."/>
            <person name="Dujmic Z."/>
            <person name="Kim W."/>
            <person name="Talag J."/>
            <person name="Zuccolo A."/>
            <person name="Fan C."/>
            <person name="Sebastian A."/>
            <person name="Kramer M."/>
            <person name="Spiegel L."/>
            <person name="Nascimento L."/>
            <person name="Zutavern T."/>
            <person name="Miller B."/>
            <person name="Ambroise C."/>
            <person name="Muller S."/>
            <person name="Spooner W."/>
            <person name="Narechania A."/>
            <person name="Ren L."/>
            <person name="Wei S."/>
            <person name="Kumari S."/>
            <person name="Faga B."/>
            <person name="Levy M.J."/>
            <person name="McMahan L."/>
            <person name="Van Buren P."/>
            <person name="Vaughn M.W."/>
            <person name="Ying K."/>
            <person name="Yeh C.-T."/>
            <person name="Emrich S.J."/>
            <person name="Jia Y."/>
            <person name="Kalyanaraman A."/>
            <person name="Hsia A.-P."/>
            <person name="Barbazuk W.B."/>
            <person name="Baucom R.S."/>
            <person name="Brutnell T.P."/>
            <person name="Carpita N.C."/>
            <person name="Chaparro C."/>
            <person name="Chia J.-M."/>
            <person name="Deragon J.-M."/>
            <person name="Estill J.C."/>
            <person name="Fu Y."/>
            <person name="Jeddeloh J.A."/>
            <person name="Han Y."/>
            <person name="Lee H."/>
            <person name="Li P."/>
            <person name="Lisch D.R."/>
            <person name="Liu S."/>
            <person name="Liu Z."/>
            <person name="Nagel D.H."/>
            <person name="McCann M.C."/>
            <person name="SanMiguel P."/>
            <person name="Myers A.M."/>
            <person name="Nettleton D."/>
            <person name="Nguyen J."/>
            <person name="Penning B.W."/>
            <person name="Ponnala L."/>
            <person name="Schneider K.L."/>
            <person name="Schwartz D.C."/>
            <person name="Sharma A."/>
            <person name="Soderlund C."/>
            <person name="Springer N.M."/>
            <person name="Sun Q."/>
            <person name="Wang H."/>
            <person name="Waterman M."/>
            <person name="Westerman R."/>
            <person name="Wolfgruber T.K."/>
            <person name="Yang L."/>
            <person name="Yu Y."/>
            <person name="Zhang L."/>
            <person name="Zhou S."/>
            <person name="Zhu Q."/>
            <person name="Bennetzen J.L."/>
            <person name="Dawe R.K."/>
            <person name="Jiang J."/>
            <person name="Jiang N."/>
            <person name="Presting G.G."/>
            <person name="Wessler S.R."/>
            <person name="Aluru S."/>
            <person name="Martienssen R.A."/>
            <person name="Clifton S.W."/>
            <person name="McCombie W.R."/>
            <person name="Wing R.A."/>
            <person name="Wilson R.K."/>
        </authorList>
    </citation>
    <scope>NUCLEOTIDE SEQUENCE [LARGE SCALE GENOMIC DNA]</scope>
    <source>
        <strain evidence="2">cv. B73</strain>
    </source>
</reference>
<reference evidence="1" key="3">
    <citation type="submission" date="2021-05" db="UniProtKB">
        <authorList>
            <consortium name="EnsemblPlants"/>
        </authorList>
    </citation>
    <scope>IDENTIFICATION</scope>
    <source>
        <strain evidence="1">cv. B73</strain>
    </source>
</reference>
<accession>A0A804QSC9</accession>
<dbReference type="Gramene" id="Zm00001eb353240_T001">
    <property type="protein sequence ID" value="Zm00001eb353240_P001"/>
    <property type="gene ID" value="Zm00001eb353240"/>
</dbReference>